<sequence>MYQIFRGMLCLRTSLVVHRDMKPGNVLVKANGDVKIADLGLARTIDADDDDHDEAVLTEYVVTRYYRAPEVVLTATHYTYAVDMWSTGCILGEMLTTKPVFAGKDSLDQIKKIVGVIGSQSVDEMNWIPKSSPSWKFVEKCNKVSTGEAFQKLLQTPGLDPNAVDLLVQTLRFNPSKRIPIEDALGHPYLEAFQADSDPEVRSAKEVVPMDWLFDKELCFDDRAGRSPTTRNSSGRRCWTAAGRPAAAAGARRRRGAARAPPGAARGGAGRGARRRGGGRPALRARASGNRGTPPARRAPTPHGLTSARRRAWQAAAACSCGRRAAPRAPRRGARARDRAVGSVIGARKGF</sequence>
<dbReference type="SUPFAM" id="SSF56112">
    <property type="entry name" value="Protein kinase-like (PK-like)"/>
    <property type="match status" value="1"/>
</dbReference>
<reference evidence="5" key="1">
    <citation type="submission" date="2023-10" db="EMBL/GenBank/DDBJ databases">
        <authorList>
            <person name="Chen Y."/>
            <person name="Shah S."/>
            <person name="Dougan E. K."/>
            <person name="Thang M."/>
            <person name="Chan C."/>
        </authorList>
    </citation>
    <scope>NUCLEOTIDE SEQUENCE [LARGE SCALE GENOMIC DNA]</scope>
</reference>
<feature type="compositionally biased region" description="Low complexity" evidence="3">
    <location>
        <begin position="281"/>
        <end position="302"/>
    </location>
</feature>
<dbReference type="SMART" id="SM00220">
    <property type="entry name" value="S_TKc"/>
    <property type="match status" value="1"/>
</dbReference>
<evidence type="ECO:0000313" key="6">
    <source>
        <dbReference type="Proteomes" id="UP001189429"/>
    </source>
</evidence>
<evidence type="ECO:0000256" key="1">
    <source>
        <dbReference type="ARBA" id="ARBA00022741"/>
    </source>
</evidence>
<evidence type="ECO:0000256" key="3">
    <source>
        <dbReference type="SAM" id="MobiDB-lite"/>
    </source>
</evidence>
<comment type="caution">
    <text evidence="5">The sequence shown here is derived from an EMBL/GenBank/DDBJ whole genome shotgun (WGS) entry which is preliminary data.</text>
</comment>
<feature type="region of interest" description="Disordered" evidence="3">
    <location>
        <begin position="324"/>
        <end position="351"/>
    </location>
</feature>
<name>A0ABN9Y2W5_9DINO</name>
<dbReference type="PROSITE" id="PS00108">
    <property type="entry name" value="PROTEIN_KINASE_ST"/>
    <property type="match status" value="1"/>
</dbReference>
<dbReference type="EMBL" id="CAUYUJ010021749">
    <property type="protein sequence ID" value="CAK0906817.1"/>
    <property type="molecule type" value="Genomic_DNA"/>
</dbReference>
<gene>
    <name evidence="5" type="ORF">PCOR1329_LOCUS82008</name>
</gene>
<organism evidence="5 6">
    <name type="scientific">Prorocentrum cordatum</name>
    <dbReference type="NCBI Taxonomy" id="2364126"/>
    <lineage>
        <taxon>Eukaryota</taxon>
        <taxon>Sar</taxon>
        <taxon>Alveolata</taxon>
        <taxon>Dinophyceae</taxon>
        <taxon>Prorocentrales</taxon>
        <taxon>Prorocentraceae</taxon>
        <taxon>Prorocentrum</taxon>
    </lineage>
</organism>
<proteinExistence type="predicted"/>
<dbReference type="Gene3D" id="1.10.510.10">
    <property type="entry name" value="Transferase(Phosphotransferase) domain 1"/>
    <property type="match status" value="1"/>
</dbReference>
<feature type="compositionally biased region" description="Basic residues" evidence="3">
    <location>
        <begin position="325"/>
        <end position="334"/>
    </location>
</feature>
<dbReference type="InterPro" id="IPR050117">
    <property type="entry name" value="MAPK"/>
</dbReference>
<protein>
    <recommendedName>
        <fullName evidence="4">Protein kinase domain-containing protein</fullName>
    </recommendedName>
</protein>
<dbReference type="PANTHER" id="PTHR24055">
    <property type="entry name" value="MITOGEN-ACTIVATED PROTEIN KINASE"/>
    <property type="match status" value="1"/>
</dbReference>
<feature type="compositionally biased region" description="Low complexity" evidence="3">
    <location>
        <begin position="241"/>
        <end position="250"/>
    </location>
</feature>
<feature type="domain" description="Protein kinase" evidence="4">
    <location>
        <begin position="1"/>
        <end position="190"/>
    </location>
</feature>
<dbReference type="InterPro" id="IPR008271">
    <property type="entry name" value="Ser/Thr_kinase_AS"/>
</dbReference>
<dbReference type="Pfam" id="PF00069">
    <property type="entry name" value="Pkinase"/>
    <property type="match status" value="1"/>
</dbReference>
<dbReference type="PROSITE" id="PS50011">
    <property type="entry name" value="PROTEIN_KINASE_DOM"/>
    <property type="match status" value="1"/>
</dbReference>
<dbReference type="InterPro" id="IPR000719">
    <property type="entry name" value="Prot_kinase_dom"/>
</dbReference>
<accession>A0ABN9Y2W5</accession>
<evidence type="ECO:0000256" key="2">
    <source>
        <dbReference type="ARBA" id="ARBA00022840"/>
    </source>
</evidence>
<dbReference type="InterPro" id="IPR011009">
    <property type="entry name" value="Kinase-like_dom_sf"/>
</dbReference>
<evidence type="ECO:0000313" key="5">
    <source>
        <dbReference type="EMBL" id="CAK0906817.1"/>
    </source>
</evidence>
<feature type="region of interest" description="Disordered" evidence="3">
    <location>
        <begin position="223"/>
        <end position="311"/>
    </location>
</feature>
<keyword evidence="2" id="KW-0067">ATP-binding</keyword>
<keyword evidence="6" id="KW-1185">Reference proteome</keyword>
<keyword evidence="1" id="KW-0547">Nucleotide-binding</keyword>
<dbReference type="Proteomes" id="UP001189429">
    <property type="component" value="Unassembled WGS sequence"/>
</dbReference>
<evidence type="ECO:0000259" key="4">
    <source>
        <dbReference type="PROSITE" id="PS50011"/>
    </source>
</evidence>